<evidence type="ECO:0000313" key="2">
    <source>
        <dbReference type="Proteomes" id="UP001499988"/>
    </source>
</evidence>
<reference evidence="2" key="1">
    <citation type="journal article" date="2019" name="Int. J. Syst. Evol. Microbiol.">
        <title>The Global Catalogue of Microorganisms (GCM) 10K type strain sequencing project: providing services to taxonomists for standard genome sequencing and annotation.</title>
        <authorList>
            <consortium name="The Broad Institute Genomics Platform"/>
            <consortium name="The Broad Institute Genome Sequencing Center for Infectious Disease"/>
            <person name="Wu L."/>
            <person name="Ma J."/>
        </authorList>
    </citation>
    <scope>NUCLEOTIDE SEQUENCE [LARGE SCALE GENOMIC DNA]</scope>
    <source>
        <strain evidence="2">JCM 18401</strain>
    </source>
</reference>
<dbReference type="Pfam" id="PF07799">
    <property type="entry name" value="DUF1643"/>
    <property type="match status" value="1"/>
</dbReference>
<gene>
    <name evidence="1" type="ORF">GCM10023333_41090</name>
</gene>
<evidence type="ECO:0008006" key="3">
    <source>
        <dbReference type="Google" id="ProtNLM"/>
    </source>
</evidence>
<dbReference type="EMBL" id="BAABJZ010000106">
    <property type="protein sequence ID" value="GAA4902753.1"/>
    <property type="molecule type" value="Genomic_DNA"/>
</dbReference>
<protein>
    <recommendedName>
        <fullName evidence="3">DUF1643 domain-containing protein</fullName>
    </recommendedName>
</protein>
<dbReference type="Proteomes" id="UP001499988">
    <property type="component" value="Unassembled WGS sequence"/>
</dbReference>
<comment type="caution">
    <text evidence="1">The sequence shown here is derived from an EMBL/GenBank/DDBJ whole genome shotgun (WGS) entry which is preliminary data.</text>
</comment>
<organism evidence="1 2">
    <name type="scientific">Ferrimonas pelagia</name>
    <dbReference type="NCBI Taxonomy" id="1177826"/>
    <lineage>
        <taxon>Bacteria</taxon>
        <taxon>Pseudomonadati</taxon>
        <taxon>Pseudomonadota</taxon>
        <taxon>Gammaproteobacteria</taxon>
        <taxon>Alteromonadales</taxon>
        <taxon>Ferrimonadaceae</taxon>
        <taxon>Ferrimonas</taxon>
    </lineage>
</organism>
<evidence type="ECO:0000313" key="1">
    <source>
        <dbReference type="EMBL" id="GAA4902753.1"/>
    </source>
</evidence>
<proteinExistence type="predicted"/>
<name>A0ABP9FKB6_9GAMM</name>
<accession>A0ABP9FKB6</accession>
<sequence>MGFARSLGFNQLVVANLFAYRATLPAELKRAAAPIGPDNDCWLKRLHQSADLTLVAWGNDGAFWDRDRQVLAQLSEPQCLALNCSGRPAHPLYLPASARPFPFPTPT</sequence>
<keyword evidence="2" id="KW-1185">Reference proteome</keyword>
<dbReference type="InterPro" id="IPR012441">
    <property type="entry name" value="DUF1643"/>
</dbReference>